<dbReference type="EMBL" id="BSYO01000005">
    <property type="protein sequence ID" value="GMH04745.1"/>
    <property type="molecule type" value="Genomic_DNA"/>
</dbReference>
<comment type="caution">
    <text evidence="2">The sequence shown here is derived from an EMBL/GenBank/DDBJ whole genome shotgun (WGS) entry which is preliminary data.</text>
</comment>
<feature type="compositionally biased region" description="Polar residues" evidence="1">
    <location>
        <begin position="19"/>
        <end position="30"/>
    </location>
</feature>
<sequence length="94" mass="10093">MHSAIQTDKMHTGIPSCPPQANRQVKTSESITDDHSAPSNKPANHTVIFIPSKASKPAIPAEKFIPPNPIHDIRPSEPAKDQTAPTCHSIPGKT</sequence>
<proteinExistence type="predicted"/>
<dbReference type="Proteomes" id="UP001279734">
    <property type="component" value="Unassembled WGS sequence"/>
</dbReference>
<feature type="region of interest" description="Disordered" evidence="1">
    <location>
        <begin position="1"/>
        <end position="94"/>
    </location>
</feature>
<evidence type="ECO:0000313" key="2">
    <source>
        <dbReference type="EMBL" id="GMH04745.1"/>
    </source>
</evidence>
<organism evidence="2 3">
    <name type="scientific">Nepenthes gracilis</name>
    <name type="common">Slender pitcher plant</name>
    <dbReference type="NCBI Taxonomy" id="150966"/>
    <lineage>
        <taxon>Eukaryota</taxon>
        <taxon>Viridiplantae</taxon>
        <taxon>Streptophyta</taxon>
        <taxon>Embryophyta</taxon>
        <taxon>Tracheophyta</taxon>
        <taxon>Spermatophyta</taxon>
        <taxon>Magnoliopsida</taxon>
        <taxon>eudicotyledons</taxon>
        <taxon>Gunneridae</taxon>
        <taxon>Pentapetalae</taxon>
        <taxon>Caryophyllales</taxon>
        <taxon>Nepenthaceae</taxon>
        <taxon>Nepenthes</taxon>
    </lineage>
</organism>
<reference evidence="2" key="1">
    <citation type="submission" date="2023-05" db="EMBL/GenBank/DDBJ databases">
        <title>Nepenthes gracilis genome sequencing.</title>
        <authorList>
            <person name="Fukushima K."/>
        </authorList>
    </citation>
    <scope>NUCLEOTIDE SEQUENCE</scope>
    <source>
        <strain evidence="2">SING2019-196</strain>
    </source>
</reference>
<dbReference type="AlphaFoldDB" id="A0AAD3S5R0"/>
<evidence type="ECO:0000256" key="1">
    <source>
        <dbReference type="SAM" id="MobiDB-lite"/>
    </source>
</evidence>
<gene>
    <name evidence="2" type="ORF">Nepgr_006585</name>
</gene>
<evidence type="ECO:0000313" key="3">
    <source>
        <dbReference type="Proteomes" id="UP001279734"/>
    </source>
</evidence>
<accession>A0AAD3S5R0</accession>
<keyword evidence="3" id="KW-1185">Reference proteome</keyword>
<protein>
    <submittedName>
        <fullName evidence="2">Uncharacterized protein</fullName>
    </submittedName>
</protein>
<feature type="compositionally biased region" description="Basic and acidic residues" evidence="1">
    <location>
        <begin position="71"/>
        <end position="80"/>
    </location>
</feature>
<name>A0AAD3S5R0_NEPGR</name>